<dbReference type="InterPro" id="IPR012337">
    <property type="entry name" value="RNaseH-like_sf"/>
</dbReference>
<protein>
    <recommendedName>
        <fullName evidence="11">BED-type domain-containing protein</fullName>
    </recommendedName>
</protein>
<dbReference type="InterPro" id="IPR036236">
    <property type="entry name" value="Znf_C2H2_sf"/>
</dbReference>
<dbReference type="InterPro" id="IPR008906">
    <property type="entry name" value="HATC_C_dom"/>
</dbReference>
<keyword evidence="3 9" id="KW-0863">Zinc-finger</keyword>
<dbReference type="GO" id="GO:0005634">
    <property type="term" value="C:nucleus"/>
    <property type="evidence" value="ECO:0007669"/>
    <property type="project" value="UniProtKB-SubCell"/>
</dbReference>
<keyword evidence="13" id="KW-1185">Reference proteome</keyword>
<gene>
    <name evidence="12" type="ORF">WMY93_002242</name>
</gene>
<evidence type="ECO:0000256" key="3">
    <source>
        <dbReference type="ARBA" id="ARBA00022771"/>
    </source>
</evidence>
<dbReference type="SUPFAM" id="SSF140996">
    <property type="entry name" value="Hermes dimerisation domain"/>
    <property type="match status" value="1"/>
</dbReference>
<reference evidence="13" key="1">
    <citation type="submission" date="2024-04" db="EMBL/GenBank/DDBJ databases">
        <title>Salinicola lusitanus LLJ914,a marine bacterium isolated from the Okinawa Trough.</title>
        <authorList>
            <person name="Li J."/>
        </authorList>
    </citation>
    <scope>NUCLEOTIDE SEQUENCE [LARGE SCALE GENOMIC DNA]</scope>
</reference>
<dbReference type="Pfam" id="PF05699">
    <property type="entry name" value="Dimer_Tnp_hAT"/>
    <property type="match status" value="1"/>
</dbReference>
<evidence type="ECO:0000313" key="13">
    <source>
        <dbReference type="Proteomes" id="UP001460270"/>
    </source>
</evidence>
<dbReference type="Proteomes" id="UP001460270">
    <property type="component" value="Unassembled WGS sequence"/>
</dbReference>
<sequence length="577" mass="64596">MAATEEEEGESSRSTDTDEPEFVPKKGATSVIWSWFGFRPSDLEQNIVFCKTCRRTVVAKGGNTSNLFHHLKQKHNSEYSKAVKARDEASADVVVKPKKLAQKTIDAALTSGTPYEKGSRRWRDLTSAVTRCLARDMMPIQSVERDGFTKMLTTFDSRYKLPPKKYFSKVALPALYEEVRSEDHTGQNIAKGFKEFLTSWDLQEEKQVCVTTDSGANVVKAIALNNWTRISCFGHRLHIAIERSVKDPRIERAVGVGKKIVAAFGHSWKRQRALHAAQKELGLPEHKLITECCTRWGSRQRMIQRLLEQEKAIAQVLAADKTTRHLMLTWQDIEVLDSVNTALSPLLEFTDAFSAEEYVTIPCVKPVLQIFNNDLLKVNENDTQLTKDIKTAILDYMNKSYKDTVTERVVNMASLLDPRFRAEYLSESECEAIKVQALNEMEHLQVLSGQTSSEQGSTPAGALETPPSSSAEQLCQVAAKKPKKSLGSFLKGAVGEKTEVTAERLLSELSSYMNSPPVDSESDPLLWWKIHTVNFPHISRLARKYLCIPATSSASERLFSTGGNVVTCQRSSLKPTT</sequence>
<evidence type="ECO:0000256" key="4">
    <source>
        <dbReference type="ARBA" id="ARBA00022833"/>
    </source>
</evidence>
<dbReference type="SMART" id="SM00614">
    <property type="entry name" value="ZnF_BED"/>
    <property type="match status" value="1"/>
</dbReference>
<accession>A0AAW0Q883</accession>
<dbReference type="InterPro" id="IPR052035">
    <property type="entry name" value="ZnF_BED_domain_contain"/>
</dbReference>
<dbReference type="PROSITE" id="PS50808">
    <property type="entry name" value="ZF_BED"/>
    <property type="match status" value="1"/>
</dbReference>
<proteinExistence type="predicted"/>
<evidence type="ECO:0000259" key="11">
    <source>
        <dbReference type="PROSITE" id="PS50808"/>
    </source>
</evidence>
<keyword evidence="2" id="KW-0479">Metal-binding</keyword>
<feature type="domain" description="BED-type" evidence="11">
    <location>
        <begin position="27"/>
        <end position="82"/>
    </location>
</feature>
<keyword evidence="8" id="KW-0539">Nucleus</keyword>
<evidence type="ECO:0000256" key="7">
    <source>
        <dbReference type="ARBA" id="ARBA00023163"/>
    </source>
</evidence>
<comment type="subcellular location">
    <subcellularLocation>
        <location evidence="1">Nucleus</location>
    </subcellularLocation>
</comment>
<organism evidence="12 13">
    <name type="scientific">Mugilogobius chulae</name>
    <name type="common">yellowstripe goby</name>
    <dbReference type="NCBI Taxonomy" id="88201"/>
    <lineage>
        <taxon>Eukaryota</taxon>
        <taxon>Metazoa</taxon>
        <taxon>Chordata</taxon>
        <taxon>Craniata</taxon>
        <taxon>Vertebrata</taxon>
        <taxon>Euteleostomi</taxon>
        <taxon>Actinopterygii</taxon>
        <taxon>Neopterygii</taxon>
        <taxon>Teleostei</taxon>
        <taxon>Neoteleostei</taxon>
        <taxon>Acanthomorphata</taxon>
        <taxon>Gobiaria</taxon>
        <taxon>Gobiiformes</taxon>
        <taxon>Gobioidei</taxon>
        <taxon>Gobiidae</taxon>
        <taxon>Gobionellinae</taxon>
        <taxon>Mugilogobius</taxon>
    </lineage>
</organism>
<dbReference type="Pfam" id="PF02892">
    <property type="entry name" value="zf-BED"/>
    <property type="match status" value="1"/>
</dbReference>
<dbReference type="GO" id="GO:0046983">
    <property type="term" value="F:protein dimerization activity"/>
    <property type="evidence" value="ECO:0007669"/>
    <property type="project" value="InterPro"/>
</dbReference>
<keyword evidence="5" id="KW-0805">Transcription regulation</keyword>
<name>A0AAW0Q883_9GOBI</name>
<evidence type="ECO:0000256" key="2">
    <source>
        <dbReference type="ARBA" id="ARBA00022723"/>
    </source>
</evidence>
<dbReference type="PANTHER" id="PTHR46481">
    <property type="entry name" value="ZINC FINGER BED DOMAIN-CONTAINING PROTEIN 4"/>
    <property type="match status" value="1"/>
</dbReference>
<dbReference type="InterPro" id="IPR003656">
    <property type="entry name" value="Znf_BED"/>
</dbReference>
<feature type="region of interest" description="Disordered" evidence="10">
    <location>
        <begin position="1"/>
        <end position="23"/>
    </location>
</feature>
<evidence type="ECO:0000256" key="8">
    <source>
        <dbReference type="ARBA" id="ARBA00023242"/>
    </source>
</evidence>
<evidence type="ECO:0000256" key="9">
    <source>
        <dbReference type="PROSITE-ProRule" id="PRU00027"/>
    </source>
</evidence>
<evidence type="ECO:0000313" key="12">
    <source>
        <dbReference type="EMBL" id="KAK7938916.1"/>
    </source>
</evidence>
<dbReference type="SUPFAM" id="SSF53098">
    <property type="entry name" value="Ribonuclease H-like"/>
    <property type="match status" value="1"/>
</dbReference>
<keyword evidence="7" id="KW-0804">Transcription</keyword>
<keyword evidence="6" id="KW-0238">DNA-binding</keyword>
<feature type="compositionally biased region" description="Polar residues" evidence="10">
    <location>
        <begin position="447"/>
        <end position="458"/>
    </location>
</feature>
<dbReference type="GO" id="GO:0008270">
    <property type="term" value="F:zinc ion binding"/>
    <property type="evidence" value="ECO:0007669"/>
    <property type="project" value="UniProtKB-KW"/>
</dbReference>
<dbReference type="SUPFAM" id="SSF57667">
    <property type="entry name" value="beta-beta-alpha zinc fingers"/>
    <property type="match status" value="1"/>
</dbReference>
<dbReference type="AlphaFoldDB" id="A0AAW0Q883"/>
<dbReference type="GO" id="GO:0003677">
    <property type="term" value="F:DNA binding"/>
    <property type="evidence" value="ECO:0007669"/>
    <property type="project" value="UniProtKB-KW"/>
</dbReference>
<comment type="caution">
    <text evidence="12">The sequence shown here is derived from an EMBL/GenBank/DDBJ whole genome shotgun (WGS) entry which is preliminary data.</text>
</comment>
<dbReference type="PANTHER" id="PTHR46481:SF9">
    <property type="entry name" value="ZINC FINGER BED DOMAIN-CONTAINING PROTEIN 1-LIKE"/>
    <property type="match status" value="1"/>
</dbReference>
<evidence type="ECO:0000256" key="6">
    <source>
        <dbReference type="ARBA" id="ARBA00023125"/>
    </source>
</evidence>
<evidence type="ECO:0000256" key="10">
    <source>
        <dbReference type="SAM" id="MobiDB-lite"/>
    </source>
</evidence>
<keyword evidence="4" id="KW-0862">Zinc</keyword>
<evidence type="ECO:0000256" key="1">
    <source>
        <dbReference type="ARBA" id="ARBA00004123"/>
    </source>
</evidence>
<feature type="region of interest" description="Disordered" evidence="10">
    <location>
        <begin position="447"/>
        <end position="471"/>
    </location>
</feature>
<dbReference type="EMBL" id="JBBPFD010000002">
    <property type="protein sequence ID" value="KAK7938916.1"/>
    <property type="molecule type" value="Genomic_DNA"/>
</dbReference>
<evidence type="ECO:0000256" key="5">
    <source>
        <dbReference type="ARBA" id="ARBA00023015"/>
    </source>
</evidence>